<dbReference type="EMBL" id="SLVV01000013">
    <property type="protein sequence ID" value="TCN21078.1"/>
    <property type="molecule type" value="Genomic_DNA"/>
</dbReference>
<dbReference type="GO" id="GO:0016887">
    <property type="term" value="F:ATP hydrolysis activity"/>
    <property type="evidence" value="ECO:0007669"/>
    <property type="project" value="InterPro"/>
</dbReference>
<dbReference type="PANTHER" id="PTHR37291">
    <property type="entry name" value="5-METHYLCYTOSINE-SPECIFIC RESTRICTION ENZYME B"/>
    <property type="match status" value="1"/>
</dbReference>
<gene>
    <name evidence="2" type="ORF">EV146_1132</name>
</gene>
<evidence type="ECO:0000313" key="3">
    <source>
        <dbReference type="Proteomes" id="UP000295689"/>
    </source>
</evidence>
<dbReference type="Pfam" id="PF07728">
    <property type="entry name" value="AAA_5"/>
    <property type="match status" value="1"/>
</dbReference>
<comment type="caution">
    <text evidence="2">The sequence shown here is derived from an EMBL/GenBank/DDBJ whole genome shotgun (WGS) entry which is preliminary data.</text>
</comment>
<name>A0A4R2B379_9BACI</name>
<dbReference type="PANTHER" id="PTHR37291:SF1">
    <property type="entry name" value="TYPE IV METHYL-DIRECTED RESTRICTION ENZYME ECOKMCRB SUBUNIT"/>
    <property type="match status" value="1"/>
</dbReference>
<organism evidence="2 3">
    <name type="scientific">Mesobacillus foraminis</name>
    <dbReference type="NCBI Taxonomy" id="279826"/>
    <lineage>
        <taxon>Bacteria</taxon>
        <taxon>Bacillati</taxon>
        <taxon>Bacillota</taxon>
        <taxon>Bacilli</taxon>
        <taxon>Bacillales</taxon>
        <taxon>Bacillaceae</taxon>
        <taxon>Mesobacillus</taxon>
    </lineage>
</organism>
<dbReference type="InterPro" id="IPR027417">
    <property type="entry name" value="P-loop_NTPase"/>
</dbReference>
<protein>
    <submittedName>
        <fullName evidence="2">Dynein-related subfamily AAA family protein</fullName>
    </submittedName>
</protein>
<dbReference type="Proteomes" id="UP000295689">
    <property type="component" value="Unassembled WGS sequence"/>
</dbReference>
<evidence type="ECO:0000259" key="1">
    <source>
        <dbReference type="Pfam" id="PF07728"/>
    </source>
</evidence>
<sequence length="573" mass="65107">MKFIDAIFYKKILPSDLYNIDRDKGSLKGGGGQTWLNLAIDHARLMEFLKFGVETPKLLDHKGRSTFTITADTIGQPDKSSQIEFDPRSNREDYRLTNQAIHQNRHPAWDNTINGFPQMPSGAKGASSVTNADDLQIYIVRTIDGEYHAGFINSSTIPHSWPTGVGLEQMFIGNRTGVIFFNDDGSQIPEYIAEILDELETNLNVLLYGPPGTGKTFAMQWLWENMKKPIADSLIFTHDAVNPFVLKDNPLKKFQGNNRIEWLTFHQNFNYEEFVIGKQMEPVAGGFTLKPKLGTFMDMAISISPKGQYDRGILFIDEMNRGNVSRIFGQFLTFLEADKRAIDSSGNPNTMKLPIPLPELKVNGEKTEEVILVDGSKLEIPFPYYLPFPIYIIASMNSVDRAVAPLDTALARRFKKIEFGPDYPFIEERFKININALDITKPDNWSAKETAYLLLKRVNDFIAEMLGLDFELGHAYILNVGDTDGEEEGFNSLASSWDGLILPQLFERFANRQEKIIDFLKIEEAMSDTSFYNFYPYKFREKNGSPISVIEKGKIKKIKDKDKIAKIMRFLAT</sequence>
<dbReference type="Gene3D" id="3.40.50.300">
    <property type="entry name" value="P-loop containing nucleotide triphosphate hydrolases"/>
    <property type="match status" value="1"/>
</dbReference>
<dbReference type="RefSeq" id="WP_132010695.1">
    <property type="nucleotide sequence ID" value="NZ_JABUHM010000010.1"/>
</dbReference>
<proteinExistence type="predicted"/>
<dbReference type="InterPro" id="IPR052934">
    <property type="entry name" value="Methyl-DNA_Rec/Restrict_Enz"/>
</dbReference>
<feature type="domain" description="ATPase dynein-related AAA" evidence="1">
    <location>
        <begin position="257"/>
        <end position="414"/>
    </location>
</feature>
<evidence type="ECO:0000313" key="2">
    <source>
        <dbReference type="EMBL" id="TCN21078.1"/>
    </source>
</evidence>
<dbReference type="GO" id="GO:0005524">
    <property type="term" value="F:ATP binding"/>
    <property type="evidence" value="ECO:0007669"/>
    <property type="project" value="InterPro"/>
</dbReference>
<dbReference type="InterPro" id="IPR011704">
    <property type="entry name" value="ATPase_dyneun-rel_AAA"/>
</dbReference>
<accession>A0A4R2B379</accession>
<dbReference type="SUPFAM" id="SSF52540">
    <property type="entry name" value="P-loop containing nucleoside triphosphate hydrolases"/>
    <property type="match status" value="1"/>
</dbReference>
<keyword evidence="3" id="KW-1185">Reference proteome</keyword>
<reference evidence="2 3" key="1">
    <citation type="journal article" date="2015" name="Stand. Genomic Sci.">
        <title>Genomic Encyclopedia of Bacterial and Archaeal Type Strains, Phase III: the genomes of soil and plant-associated and newly described type strains.</title>
        <authorList>
            <person name="Whitman W.B."/>
            <person name="Woyke T."/>
            <person name="Klenk H.P."/>
            <person name="Zhou Y."/>
            <person name="Lilburn T.G."/>
            <person name="Beck B.J."/>
            <person name="De Vos P."/>
            <person name="Vandamme P."/>
            <person name="Eisen J.A."/>
            <person name="Garrity G."/>
            <person name="Hugenholtz P."/>
            <person name="Kyrpides N.C."/>
        </authorList>
    </citation>
    <scope>NUCLEOTIDE SEQUENCE [LARGE SCALE GENOMIC DNA]</scope>
    <source>
        <strain evidence="2 3">CV53</strain>
    </source>
</reference>
<dbReference type="AlphaFoldDB" id="A0A4R2B379"/>